<dbReference type="Pfam" id="PF02668">
    <property type="entry name" value="TauD"/>
    <property type="match status" value="1"/>
</dbReference>
<evidence type="ECO:0000313" key="7">
    <source>
        <dbReference type="Proteomes" id="UP001500973"/>
    </source>
</evidence>
<evidence type="ECO:0000256" key="2">
    <source>
        <dbReference type="ARBA" id="ARBA00022723"/>
    </source>
</evidence>
<dbReference type="InterPro" id="IPR003819">
    <property type="entry name" value="TauD/TfdA-like"/>
</dbReference>
<organism evidence="6 7">
    <name type="scientific">Streptomyces thermospinosisporus</name>
    <dbReference type="NCBI Taxonomy" id="161482"/>
    <lineage>
        <taxon>Bacteria</taxon>
        <taxon>Bacillati</taxon>
        <taxon>Actinomycetota</taxon>
        <taxon>Actinomycetes</taxon>
        <taxon>Kitasatosporales</taxon>
        <taxon>Streptomycetaceae</taxon>
        <taxon>Streptomyces</taxon>
    </lineage>
</organism>
<gene>
    <name evidence="6" type="ORF">GCM10009601_43910</name>
</gene>
<evidence type="ECO:0000313" key="6">
    <source>
        <dbReference type="EMBL" id="GAA1429188.1"/>
    </source>
</evidence>
<dbReference type="PIRSF" id="PIRSF019543">
    <property type="entry name" value="Clavaminate_syn"/>
    <property type="match status" value="1"/>
</dbReference>
<dbReference type="EMBL" id="BAAAIZ010000068">
    <property type="protein sequence ID" value="GAA1429188.1"/>
    <property type="molecule type" value="Genomic_DNA"/>
</dbReference>
<comment type="caution">
    <text evidence="6">The sequence shown here is derived from an EMBL/GenBank/DDBJ whole genome shotgun (WGS) entry which is preliminary data.</text>
</comment>
<sequence>MARYVLSDVERNEVAAVADGFLATHPNWAPLEYADDIRVEAERLPLGVRRFLVSSRAAEDATIVLGNLPVDENLVPTPPSWEIAEKEAAAVREELVLLLVGSVLGEPFGWVNQQNGRLVHDICPSRGQENSLTSASSEQQLTLHTEDVFHSCRGDYVALMCLRNPDAVGTTVALVESVEFPEPIRRILHQDRFRFFPDDSHHVVPQHSVERPSALQDRPHEVASVLFGPEGAPYLRIDADFTEALPGDAEAEAALREAAGLLAAAAQRVVLSPGDAVFIDNHRAVHGRDTFTPRYDGTDRWLKRTSLVRDLRRTYVRTKTRARLLG</sequence>
<reference evidence="7" key="1">
    <citation type="journal article" date="2019" name="Int. J. Syst. Evol. Microbiol.">
        <title>The Global Catalogue of Microorganisms (GCM) 10K type strain sequencing project: providing services to taxonomists for standard genome sequencing and annotation.</title>
        <authorList>
            <consortium name="The Broad Institute Genomics Platform"/>
            <consortium name="The Broad Institute Genome Sequencing Center for Infectious Disease"/>
            <person name="Wu L."/>
            <person name="Ma J."/>
        </authorList>
    </citation>
    <scope>NUCLEOTIDE SEQUENCE [LARGE SCALE GENOMIC DNA]</scope>
    <source>
        <strain evidence="7">JCM 11756</strain>
    </source>
</reference>
<dbReference type="Proteomes" id="UP001500973">
    <property type="component" value="Unassembled WGS sequence"/>
</dbReference>
<keyword evidence="2" id="KW-0479">Metal-binding</keyword>
<accession>A0ABN1Z2R6</accession>
<evidence type="ECO:0000256" key="3">
    <source>
        <dbReference type="ARBA" id="ARBA00023002"/>
    </source>
</evidence>
<name>A0ABN1Z2R6_9ACTN</name>
<evidence type="ECO:0000256" key="4">
    <source>
        <dbReference type="ARBA" id="ARBA00023004"/>
    </source>
</evidence>
<dbReference type="InterPro" id="IPR014503">
    <property type="entry name" value="Clavaminate_syn-like"/>
</dbReference>
<dbReference type="InterPro" id="IPR042098">
    <property type="entry name" value="TauD-like_sf"/>
</dbReference>
<evidence type="ECO:0000256" key="1">
    <source>
        <dbReference type="ARBA" id="ARBA00008425"/>
    </source>
</evidence>
<keyword evidence="3" id="KW-0560">Oxidoreductase</keyword>
<dbReference type="SUPFAM" id="SSF51197">
    <property type="entry name" value="Clavaminate synthase-like"/>
    <property type="match status" value="1"/>
</dbReference>
<feature type="domain" description="TauD/TfdA-like" evidence="5">
    <location>
        <begin position="100"/>
        <end position="305"/>
    </location>
</feature>
<keyword evidence="7" id="KW-1185">Reference proteome</keyword>
<keyword evidence="4" id="KW-0408">Iron</keyword>
<protein>
    <submittedName>
        <fullName evidence="6">Clavaminate synthase family protein</fullName>
    </submittedName>
</protein>
<proteinExistence type="inferred from homology"/>
<evidence type="ECO:0000259" key="5">
    <source>
        <dbReference type="Pfam" id="PF02668"/>
    </source>
</evidence>
<comment type="similarity">
    <text evidence="1">Belongs to the clavaminate synthase family.</text>
</comment>
<dbReference type="Gene3D" id="3.60.130.10">
    <property type="entry name" value="Clavaminate synthase-like"/>
    <property type="match status" value="1"/>
</dbReference>